<feature type="transmembrane region" description="Helical" evidence="1">
    <location>
        <begin position="128"/>
        <end position="149"/>
    </location>
</feature>
<keyword evidence="1" id="KW-0472">Membrane</keyword>
<evidence type="ECO:0000313" key="4">
    <source>
        <dbReference type="Proteomes" id="UP001500013"/>
    </source>
</evidence>
<comment type="caution">
    <text evidence="3">The sequence shown here is derived from an EMBL/GenBank/DDBJ whole genome shotgun (WGS) entry which is preliminary data.</text>
</comment>
<feature type="transmembrane region" description="Helical" evidence="1">
    <location>
        <begin position="74"/>
        <end position="91"/>
    </location>
</feature>
<feature type="transmembrane region" description="Helical" evidence="1">
    <location>
        <begin position="155"/>
        <end position="174"/>
    </location>
</feature>
<evidence type="ECO:0000259" key="2">
    <source>
        <dbReference type="Pfam" id="PF02517"/>
    </source>
</evidence>
<evidence type="ECO:0000256" key="1">
    <source>
        <dbReference type="SAM" id="Phobius"/>
    </source>
</evidence>
<keyword evidence="4" id="KW-1185">Reference proteome</keyword>
<feature type="transmembrane region" description="Helical" evidence="1">
    <location>
        <begin position="97"/>
        <end position="116"/>
    </location>
</feature>
<protein>
    <recommendedName>
        <fullName evidence="2">CAAX prenyl protease 2/Lysostaphin resistance protein A-like domain-containing protein</fullName>
    </recommendedName>
</protein>
<reference evidence="3 4" key="1">
    <citation type="journal article" date="2019" name="Int. J. Syst. Evol. Microbiol.">
        <title>The Global Catalogue of Microorganisms (GCM) 10K type strain sequencing project: providing services to taxonomists for standard genome sequencing and annotation.</title>
        <authorList>
            <consortium name="The Broad Institute Genomics Platform"/>
            <consortium name="The Broad Institute Genome Sequencing Center for Infectious Disease"/>
            <person name="Wu L."/>
            <person name="Ma J."/>
        </authorList>
    </citation>
    <scope>NUCLEOTIDE SEQUENCE [LARGE SCALE GENOMIC DNA]</scope>
    <source>
        <strain evidence="3 4">JCM 15628</strain>
    </source>
</reference>
<feature type="transmembrane region" description="Helical" evidence="1">
    <location>
        <begin position="35"/>
        <end position="54"/>
    </location>
</feature>
<name>A0ABN2RQI1_9MICO</name>
<dbReference type="Pfam" id="PF02517">
    <property type="entry name" value="Rce1-like"/>
    <property type="match status" value="1"/>
</dbReference>
<keyword evidence="1" id="KW-0812">Transmembrane</keyword>
<dbReference type="Proteomes" id="UP001500013">
    <property type="component" value="Unassembled WGS sequence"/>
</dbReference>
<organism evidence="3 4">
    <name type="scientific">Terrabacter lapilli</name>
    <dbReference type="NCBI Taxonomy" id="436231"/>
    <lineage>
        <taxon>Bacteria</taxon>
        <taxon>Bacillati</taxon>
        <taxon>Actinomycetota</taxon>
        <taxon>Actinomycetes</taxon>
        <taxon>Micrococcales</taxon>
        <taxon>Intrasporangiaceae</taxon>
        <taxon>Terrabacter</taxon>
    </lineage>
</organism>
<keyword evidence="1" id="KW-1133">Transmembrane helix</keyword>
<sequence length="240" mass="25707">MTPLRRALALWVAVLTLVAAGGVLTLVLLPDVGATMRALLVTEVLFAAVLIARARWWSWEQVGMTRPALRSHRGVLAFLTVVALSPLVGGIRTPADGILVLLVGYALTGFTEELLWRGIVQHELRPLGPVRSVLLTAALFGASHLANVFFRDGVVIVLAQCWGAFCFGVAYGAVRNRIGSIVPLMVLHAVTDLAAAVGALPKIPVLVAEDVVLLTFGLVLLARDRRVLHDRDRHGELAVG</sequence>
<evidence type="ECO:0000313" key="3">
    <source>
        <dbReference type="EMBL" id="GAA1973149.1"/>
    </source>
</evidence>
<dbReference type="InterPro" id="IPR003675">
    <property type="entry name" value="Rce1/LyrA-like_dom"/>
</dbReference>
<feature type="transmembrane region" description="Helical" evidence="1">
    <location>
        <begin position="206"/>
        <end position="223"/>
    </location>
</feature>
<dbReference type="RefSeq" id="WP_344059347.1">
    <property type="nucleotide sequence ID" value="NZ_BAAAPU010000003.1"/>
</dbReference>
<feature type="transmembrane region" description="Helical" evidence="1">
    <location>
        <begin position="181"/>
        <end position="200"/>
    </location>
</feature>
<feature type="domain" description="CAAX prenyl protease 2/Lysostaphin resistance protein A-like" evidence="2">
    <location>
        <begin position="97"/>
        <end position="193"/>
    </location>
</feature>
<gene>
    <name evidence="3" type="ORF">GCM10009817_11710</name>
</gene>
<dbReference type="EMBL" id="BAAAPU010000003">
    <property type="protein sequence ID" value="GAA1973149.1"/>
    <property type="molecule type" value="Genomic_DNA"/>
</dbReference>
<proteinExistence type="predicted"/>
<accession>A0ABN2RQI1</accession>